<keyword evidence="3" id="KW-0809">Transit peptide</keyword>
<reference evidence="10" key="2">
    <citation type="journal article" date="2010" name="Genome Res.">
        <title>Population genomic sequencing of Coccidioides fungi reveals recent hybridization and transposon control.</title>
        <authorList>
            <person name="Neafsey D.E."/>
            <person name="Barker B.M."/>
            <person name="Sharpton T.J."/>
            <person name="Stajich J.E."/>
            <person name="Park D.J."/>
            <person name="Whiston E."/>
            <person name="Hung C.-Y."/>
            <person name="McMahan C."/>
            <person name="White J."/>
            <person name="Sykes S."/>
            <person name="Heiman D."/>
            <person name="Young S."/>
            <person name="Zeng Q."/>
            <person name="Abouelleil A."/>
            <person name="Aftuck L."/>
            <person name="Bessette D."/>
            <person name="Brown A."/>
            <person name="FitzGerald M."/>
            <person name="Lui A."/>
            <person name="Macdonald J.P."/>
            <person name="Priest M."/>
            <person name="Orbach M.J."/>
            <person name="Galgiani J.N."/>
            <person name="Kirkland T.N."/>
            <person name="Cole G.T."/>
            <person name="Birren B.W."/>
            <person name="Henn M.R."/>
            <person name="Taylor J.W."/>
            <person name="Rounsley S.D."/>
        </authorList>
    </citation>
    <scope>GENOME REANNOTATION</scope>
    <source>
        <strain evidence="10">RS</strain>
    </source>
</reference>
<evidence type="ECO:0000313" key="10">
    <source>
        <dbReference type="Proteomes" id="UP000001261"/>
    </source>
</evidence>
<reference evidence="10" key="1">
    <citation type="journal article" date="2009" name="Genome Res.">
        <title>Comparative genomic analyses of the human fungal pathogens Coccidioides and their relatives.</title>
        <authorList>
            <person name="Sharpton T.J."/>
            <person name="Stajich J.E."/>
            <person name="Rounsley S.D."/>
            <person name="Gardner M.J."/>
            <person name="Wortman J.R."/>
            <person name="Jordar V.S."/>
            <person name="Maiti R."/>
            <person name="Kodira C.D."/>
            <person name="Neafsey D.E."/>
            <person name="Zeng Q."/>
            <person name="Hung C.-Y."/>
            <person name="McMahan C."/>
            <person name="Muszewska A."/>
            <person name="Grynberg M."/>
            <person name="Mandel M.A."/>
            <person name="Kellner E.M."/>
            <person name="Barker B.M."/>
            <person name="Galgiani J.N."/>
            <person name="Orbach M.J."/>
            <person name="Kirkland T.N."/>
            <person name="Cole G.T."/>
            <person name="Henn M.R."/>
            <person name="Birren B.W."/>
            <person name="Taylor J.W."/>
        </authorList>
    </citation>
    <scope>NUCLEOTIDE SEQUENCE [LARGE SCALE GENOMIC DNA]</scope>
    <source>
        <strain evidence="10">RS</strain>
    </source>
</reference>
<dbReference type="STRING" id="246410.A0A0E1RWA9"/>
<feature type="region of interest" description="Disordered" evidence="8">
    <location>
        <begin position="46"/>
        <end position="85"/>
    </location>
</feature>
<proteinExistence type="inferred from homology"/>
<sequence length="496" mass="53951">MASSFCWGCFSKLRPSPKSLLPVTAIPRAAATAPFHSTAFTYALPPKKSRSQDAGPKFREARSARVKKRSTAIKPARESPAERKAHTHRLVLSNANALEVTGLQDLSVENMVDAKLQGQVVGVPMSLIDNLRALQAFKTSQGWGMFRRPGTLMRRQTLELASLMAEIREKEKGKAAAKLVTGDRFAGKSVHLLQAMTMGLLDKWVVMSVPDARDLVNGTTAYAPLPGSNPTQYVQKNAAAQLLERIAQANKDVLSKLFISRQHSQLASVFHPNMSLLELATTGSQQAELAWPAFQALWSELTVTKPAEAAEGFKPFALRPPVLITIDGISHWMQDTKYSNAEYEPIHAHDLTFVNHFLSLASSPAISMPNGGLVLYATSTSNNPAIHTFDLGIKQLSARCSGVNPTSSGFPLPGPYEKLDARVSSFFNEAKGLGLVNLGGLSKDETRGLLEYYALSGIMRERITESLVAEKWGLSGGGVIGELERMGKRMRVMPVA</sequence>
<dbReference type="FunCoup" id="A0A0E1RWA9">
    <property type="interactions" value="90"/>
</dbReference>
<dbReference type="KEGG" id="cim:CIMG_07547"/>
<evidence type="ECO:0000256" key="6">
    <source>
        <dbReference type="ARBA" id="ARBA00023274"/>
    </source>
</evidence>
<keyword evidence="4 9" id="KW-0689">Ribosomal protein</keyword>
<dbReference type="OMA" id="GLAHWMT"/>
<dbReference type="InParanoid" id="A0A0E1RWA9"/>
<keyword evidence="5" id="KW-0496">Mitochondrion</keyword>
<dbReference type="AlphaFoldDB" id="A0A0E1RWA9"/>
<feature type="compositionally biased region" description="Basic and acidic residues" evidence="8">
    <location>
        <begin position="75"/>
        <end position="84"/>
    </location>
</feature>
<dbReference type="EMBL" id="GG704913">
    <property type="protein sequence ID" value="EAS28801.1"/>
    <property type="molecule type" value="Genomic_DNA"/>
</dbReference>
<evidence type="ECO:0000313" key="9">
    <source>
        <dbReference type="EMBL" id="EAS28801.1"/>
    </source>
</evidence>
<evidence type="ECO:0000256" key="5">
    <source>
        <dbReference type="ARBA" id="ARBA00023128"/>
    </source>
</evidence>
<keyword evidence="6" id="KW-0687">Ribonucleoprotein</keyword>
<dbReference type="InterPro" id="IPR019368">
    <property type="entry name" value="Ribosomal_mS29"/>
</dbReference>
<organism evidence="9 10">
    <name type="scientific">Coccidioides immitis (strain RS)</name>
    <name type="common">Valley fever fungus</name>
    <dbReference type="NCBI Taxonomy" id="246410"/>
    <lineage>
        <taxon>Eukaryota</taxon>
        <taxon>Fungi</taxon>
        <taxon>Dikarya</taxon>
        <taxon>Ascomycota</taxon>
        <taxon>Pezizomycotina</taxon>
        <taxon>Eurotiomycetes</taxon>
        <taxon>Eurotiomycetidae</taxon>
        <taxon>Onygenales</taxon>
        <taxon>Onygenaceae</taxon>
        <taxon>Coccidioides</taxon>
    </lineage>
</organism>
<evidence type="ECO:0000256" key="7">
    <source>
        <dbReference type="ARBA" id="ARBA00035140"/>
    </source>
</evidence>
<dbReference type="PANTHER" id="PTHR12810:SF0">
    <property type="entry name" value="SMALL RIBOSOMAL SUBUNIT PROTEIN MS29"/>
    <property type="match status" value="1"/>
</dbReference>
<accession>A0A0E1RWA9</accession>
<evidence type="ECO:0000256" key="3">
    <source>
        <dbReference type="ARBA" id="ARBA00022946"/>
    </source>
</evidence>
<dbReference type="GO" id="GO:0003735">
    <property type="term" value="F:structural constituent of ribosome"/>
    <property type="evidence" value="ECO:0007669"/>
    <property type="project" value="TreeGrafter"/>
</dbReference>
<protein>
    <recommendedName>
        <fullName evidence="7">Small ribosomal subunit protein mS29</fullName>
    </recommendedName>
</protein>
<name>A0A0E1RWA9_COCIM</name>
<comment type="similarity">
    <text evidence="2">Belongs to the mitochondrion-specific ribosomal protein mS29 family.</text>
</comment>
<keyword evidence="10" id="KW-1185">Reference proteome</keyword>
<evidence type="ECO:0000256" key="1">
    <source>
        <dbReference type="ARBA" id="ARBA00004173"/>
    </source>
</evidence>
<dbReference type="Proteomes" id="UP000001261">
    <property type="component" value="Unassembled WGS sequence"/>
</dbReference>
<dbReference type="OrthoDB" id="274828at2759"/>
<evidence type="ECO:0000256" key="4">
    <source>
        <dbReference type="ARBA" id="ARBA00022980"/>
    </source>
</evidence>
<evidence type="ECO:0000256" key="2">
    <source>
        <dbReference type="ARBA" id="ARBA00009863"/>
    </source>
</evidence>
<gene>
    <name evidence="9" type="ORF">CIMG_07547</name>
</gene>
<dbReference type="RefSeq" id="XP_001240384.1">
    <property type="nucleotide sequence ID" value="XM_001240383.2"/>
</dbReference>
<dbReference type="GeneID" id="4559943"/>
<dbReference type="PANTHER" id="PTHR12810">
    <property type="entry name" value="MITOCHONDRIAL 28S RIBOSOMAL PROTEIN S29"/>
    <property type="match status" value="1"/>
</dbReference>
<dbReference type="GO" id="GO:0005763">
    <property type="term" value="C:mitochondrial small ribosomal subunit"/>
    <property type="evidence" value="ECO:0007669"/>
    <property type="project" value="TreeGrafter"/>
</dbReference>
<dbReference type="Pfam" id="PF10236">
    <property type="entry name" value="DAP3"/>
    <property type="match status" value="1"/>
</dbReference>
<evidence type="ECO:0000256" key="8">
    <source>
        <dbReference type="SAM" id="MobiDB-lite"/>
    </source>
</evidence>
<comment type="subcellular location">
    <subcellularLocation>
        <location evidence="1">Mitochondrion</location>
    </subcellularLocation>
</comment>
<dbReference type="VEuPathDB" id="FungiDB:CIMG_07547"/>